<dbReference type="InterPro" id="IPR009057">
    <property type="entry name" value="Homeodomain-like_sf"/>
</dbReference>
<dbReference type="Pfam" id="PF11831">
    <property type="entry name" value="Myb_Cef"/>
    <property type="match status" value="1"/>
</dbReference>
<feature type="domain" description="HTH myb-type" evidence="11">
    <location>
        <begin position="54"/>
        <end position="107"/>
    </location>
</feature>
<proteinExistence type="inferred from homology"/>
<keyword evidence="13" id="KW-1185">Reference proteome</keyword>
<feature type="compositionally biased region" description="Basic and acidic residues" evidence="9">
    <location>
        <begin position="132"/>
        <end position="150"/>
    </location>
</feature>
<feature type="domain" description="HTH myb-type" evidence="11">
    <location>
        <begin position="2"/>
        <end position="53"/>
    </location>
</feature>
<name>A0ABR1F8R5_9ASCO</name>
<reference evidence="12 13" key="1">
    <citation type="submission" date="2024-03" db="EMBL/GenBank/DDBJ databases">
        <title>Genome-scale model development and genomic sequencing of the oleaginous clade Lipomyces.</title>
        <authorList>
            <consortium name="Lawrence Berkeley National Laboratory"/>
            <person name="Czajka J.J."/>
            <person name="Han Y."/>
            <person name="Kim J."/>
            <person name="Mondo S.J."/>
            <person name="Hofstad B.A."/>
            <person name="Robles A."/>
            <person name="Haridas S."/>
            <person name="Riley R."/>
            <person name="LaButti K."/>
            <person name="Pangilinan J."/>
            <person name="Andreopoulos W."/>
            <person name="Lipzen A."/>
            <person name="Yan J."/>
            <person name="Wang M."/>
            <person name="Ng V."/>
            <person name="Grigoriev I.V."/>
            <person name="Spatafora J.W."/>
            <person name="Magnuson J.K."/>
            <person name="Baker S.E."/>
            <person name="Pomraning K.R."/>
        </authorList>
    </citation>
    <scope>NUCLEOTIDE SEQUENCE [LARGE SCALE GENOMIC DNA]</scope>
    <source>
        <strain evidence="12 13">Phaff 52-87</strain>
    </source>
</reference>
<dbReference type="Proteomes" id="UP001498771">
    <property type="component" value="Unassembled WGS sequence"/>
</dbReference>
<dbReference type="PROSITE" id="PS50090">
    <property type="entry name" value="MYB_LIKE"/>
    <property type="match status" value="2"/>
</dbReference>
<keyword evidence="3" id="KW-0747">Spliceosome</keyword>
<keyword evidence="6" id="KW-0508">mRNA splicing</keyword>
<evidence type="ECO:0000256" key="8">
    <source>
        <dbReference type="ARBA" id="ARBA00034837"/>
    </source>
</evidence>
<protein>
    <recommendedName>
        <fullName evidence="8">Pre-mRNA-splicing factor CEF1</fullName>
    </recommendedName>
</protein>
<evidence type="ECO:0000259" key="11">
    <source>
        <dbReference type="PROSITE" id="PS51294"/>
    </source>
</evidence>
<dbReference type="CDD" id="cd11659">
    <property type="entry name" value="SANT_CDC5_II"/>
    <property type="match status" value="1"/>
</dbReference>
<dbReference type="CDD" id="cd00167">
    <property type="entry name" value="SANT"/>
    <property type="match status" value="1"/>
</dbReference>
<organism evidence="12 13">
    <name type="scientific">Myxozyma melibiosi</name>
    <dbReference type="NCBI Taxonomy" id="54550"/>
    <lineage>
        <taxon>Eukaryota</taxon>
        <taxon>Fungi</taxon>
        <taxon>Dikarya</taxon>
        <taxon>Ascomycota</taxon>
        <taxon>Saccharomycotina</taxon>
        <taxon>Lipomycetes</taxon>
        <taxon>Lipomycetales</taxon>
        <taxon>Lipomycetaceae</taxon>
        <taxon>Myxozyma</taxon>
    </lineage>
</organism>
<comment type="similarity">
    <text evidence="1">Belongs to the CEF1 family.</text>
</comment>
<evidence type="ECO:0000313" key="13">
    <source>
        <dbReference type="Proteomes" id="UP001498771"/>
    </source>
</evidence>
<feature type="region of interest" description="Disordered" evidence="9">
    <location>
        <begin position="253"/>
        <end position="286"/>
    </location>
</feature>
<evidence type="ECO:0000256" key="6">
    <source>
        <dbReference type="ARBA" id="ARBA00023187"/>
    </source>
</evidence>
<evidence type="ECO:0000256" key="3">
    <source>
        <dbReference type="ARBA" id="ARBA00022728"/>
    </source>
</evidence>
<evidence type="ECO:0000256" key="5">
    <source>
        <dbReference type="ARBA" id="ARBA00023125"/>
    </source>
</evidence>
<dbReference type="PANTHER" id="PTHR45885:SF1">
    <property type="entry name" value="CELL DIVISION CYCLE 5-LIKE PROTEIN"/>
    <property type="match status" value="1"/>
</dbReference>
<evidence type="ECO:0000256" key="1">
    <source>
        <dbReference type="ARBA" id="ARBA00010506"/>
    </source>
</evidence>
<evidence type="ECO:0000256" key="9">
    <source>
        <dbReference type="SAM" id="MobiDB-lite"/>
    </source>
</evidence>
<gene>
    <name evidence="12" type="ORF">BZA70DRAFT_266552</name>
</gene>
<feature type="compositionally biased region" description="Basic and acidic residues" evidence="9">
    <location>
        <begin position="253"/>
        <end position="285"/>
    </location>
</feature>
<evidence type="ECO:0000256" key="4">
    <source>
        <dbReference type="ARBA" id="ARBA00022737"/>
    </source>
</evidence>
<dbReference type="GeneID" id="90036547"/>
<dbReference type="PROSITE" id="PS51294">
    <property type="entry name" value="HTH_MYB"/>
    <property type="match status" value="2"/>
</dbReference>
<keyword evidence="7" id="KW-0539">Nucleus</keyword>
<keyword evidence="2" id="KW-0507">mRNA processing</keyword>
<dbReference type="InterPro" id="IPR001005">
    <property type="entry name" value="SANT/Myb"/>
</dbReference>
<dbReference type="SUPFAM" id="SSF46689">
    <property type="entry name" value="Homeodomain-like"/>
    <property type="match status" value="1"/>
</dbReference>
<dbReference type="RefSeq" id="XP_064769260.1">
    <property type="nucleotide sequence ID" value="XM_064911035.1"/>
</dbReference>
<dbReference type="Gene3D" id="1.10.10.60">
    <property type="entry name" value="Homeodomain-like"/>
    <property type="match status" value="2"/>
</dbReference>
<dbReference type="PANTHER" id="PTHR45885">
    <property type="entry name" value="CELL DIVISION CYCLE 5-LIKE PROTEIN"/>
    <property type="match status" value="1"/>
</dbReference>
<evidence type="ECO:0000259" key="10">
    <source>
        <dbReference type="PROSITE" id="PS50090"/>
    </source>
</evidence>
<evidence type="ECO:0000256" key="7">
    <source>
        <dbReference type="ARBA" id="ARBA00023242"/>
    </source>
</evidence>
<dbReference type="EMBL" id="JBBJBU010000003">
    <property type="protein sequence ID" value="KAK7206227.1"/>
    <property type="molecule type" value="Genomic_DNA"/>
</dbReference>
<sequence length="538" mass="61018">MAPYIKGGVWTNVEDEILRAAIAKYGLNQWSRVSSLFNRKSAKQVKARWNEWLDPSIKKLEWSREEDEKLLHLAKLMPTQWRTIAPIVGRTATQCLERYQKLLDDAEALESGELGLMGPGGEAHAADQIRKLRPGEIDPDPETKPARPDAIDMDEDEKEMLSEARARLANTQGKKAKRKDRERLLEESRRLAVLQKRRELKQAGINVKLKKKNRNAMDYNADIPFEHQPAPGFYDTTEEINTNYQDKAIFDARTKKFGTRRRDTEDPNASHKRQKEEGKDADAADKQAVMRAERLQKLQEEEQISKRRRLSLPAPQVSEAEVDEIVRIGTKAPVLEEVDEDEAEDDIFGSGSGSGGIADLLKKGFSNLPKPKNDFEIVAPEEAEEEEEVSLAVQLEEAELEEDAGERERKIKAIRAIEEERALARRSQVLQRGLPRPLLIDRKRLVSKAELESKDAVIAEIAKEYRDLVTSDALKYPVPQGQLLNAKDAPQLDDLDDGLKKKAMALIEEQVSSQGDLEEFTKRMMESFIARPFKLAGL</sequence>
<feature type="domain" description="Myb-like" evidence="10">
    <location>
        <begin position="2"/>
        <end position="53"/>
    </location>
</feature>
<evidence type="ECO:0000313" key="12">
    <source>
        <dbReference type="EMBL" id="KAK7206227.1"/>
    </source>
</evidence>
<feature type="domain" description="Myb-like" evidence="10">
    <location>
        <begin position="54"/>
        <end position="103"/>
    </location>
</feature>
<keyword evidence="5" id="KW-0238">DNA-binding</keyword>
<evidence type="ECO:0000256" key="2">
    <source>
        <dbReference type="ARBA" id="ARBA00022664"/>
    </source>
</evidence>
<dbReference type="InterPro" id="IPR047240">
    <property type="entry name" value="SANT_CDC5L_II"/>
</dbReference>
<accession>A0ABR1F8R5</accession>
<feature type="region of interest" description="Disordered" evidence="9">
    <location>
        <begin position="132"/>
        <end position="157"/>
    </location>
</feature>
<dbReference type="InterPro" id="IPR047242">
    <property type="entry name" value="CDC5L/Cef1"/>
</dbReference>
<dbReference type="SMART" id="SM00717">
    <property type="entry name" value="SANT"/>
    <property type="match status" value="2"/>
</dbReference>
<dbReference type="InterPro" id="IPR017930">
    <property type="entry name" value="Myb_dom"/>
</dbReference>
<dbReference type="InterPro" id="IPR021786">
    <property type="entry name" value="Cdc5p/Cef1_C"/>
</dbReference>
<comment type="caution">
    <text evidence="12">The sequence shown here is derived from an EMBL/GenBank/DDBJ whole genome shotgun (WGS) entry which is preliminary data.</text>
</comment>
<keyword evidence="4" id="KW-0677">Repeat</keyword>
<dbReference type="Pfam" id="PF13921">
    <property type="entry name" value="Myb_DNA-bind_6"/>
    <property type="match status" value="1"/>
</dbReference>